<dbReference type="Gene3D" id="3.10.180.10">
    <property type="entry name" value="2,3-Dihydroxybiphenyl 1,2-Dioxygenase, domain 1"/>
    <property type="match status" value="1"/>
</dbReference>
<name>A0A2W4KVV6_9PSEU</name>
<keyword evidence="2" id="KW-0560">Oxidoreductase</keyword>
<keyword evidence="2" id="KW-0223">Dioxygenase</keyword>
<dbReference type="PROSITE" id="PS51819">
    <property type="entry name" value="VOC"/>
    <property type="match status" value="1"/>
</dbReference>
<dbReference type="AlphaFoldDB" id="A0A2W4KVV6"/>
<dbReference type="InterPro" id="IPR037523">
    <property type="entry name" value="VOC_core"/>
</dbReference>
<protein>
    <submittedName>
        <fullName evidence="2">Glyoxalase/bleomycin resistance/dioxygenase family protein</fullName>
    </submittedName>
</protein>
<feature type="domain" description="VOC" evidence="1">
    <location>
        <begin position="4"/>
        <end position="117"/>
    </location>
</feature>
<dbReference type="SUPFAM" id="SSF54593">
    <property type="entry name" value="Glyoxalase/Bleomycin resistance protein/Dihydroxybiphenyl dioxygenase"/>
    <property type="match status" value="1"/>
</dbReference>
<dbReference type="EMBL" id="QGUI01000688">
    <property type="protein sequence ID" value="PZM92709.1"/>
    <property type="molecule type" value="Genomic_DNA"/>
</dbReference>
<dbReference type="InterPro" id="IPR029068">
    <property type="entry name" value="Glyas_Bleomycin-R_OHBP_Dase"/>
</dbReference>
<gene>
    <name evidence="2" type="ORF">DIU77_15755</name>
</gene>
<evidence type="ECO:0000259" key="1">
    <source>
        <dbReference type="PROSITE" id="PS51819"/>
    </source>
</evidence>
<dbReference type="GO" id="GO:0051213">
    <property type="term" value="F:dioxygenase activity"/>
    <property type="evidence" value="ECO:0007669"/>
    <property type="project" value="UniProtKB-KW"/>
</dbReference>
<accession>A0A2W4KVV6</accession>
<dbReference type="STRING" id="1111738.GCA_000427905_03588"/>
<sequence>MSAVLGSMLLSSDDPQRLCAFYADALGLESGRSPDGQYSFLNVGGFFVMFDHRDDVSGRTKEPGRAIFNIHVDDVPEAAARFEKAGATWLAPPEDRDGSWFATAIDPDGNYVQLMHVSEEERARMG</sequence>
<organism evidence="2">
    <name type="scientific">Thermocrispum agreste</name>
    <dbReference type="NCBI Taxonomy" id="37925"/>
    <lineage>
        <taxon>Bacteria</taxon>
        <taxon>Bacillati</taxon>
        <taxon>Actinomycetota</taxon>
        <taxon>Actinomycetes</taxon>
        <taxon>Pseudonocardiales</taxon>
        <taxon>Pseudonocardiaceae</taxon>
        <taxon>Thermocrispum</taxon>
    </lineage>
</organism>
<dbReference type="Pfam" id="PF18029">
    <property type="entry name" value="Glyoxalase_6"/>
    <property type="match status" value="1"/>
</dbReference>
<dbReference type="InterPro" id="IPR041581">
    <property type="entry name" value="Glyoxalase_6"/>
</dbReference>
<evidence type="ECO:0000313" key="2">
    <source>
        <dbReference type="EMBL" id="PZM92709.1"/>
    </source>
</evidence>
<proteinExistence type="predicted"/>
<reference evidence="2" key="1">
    <citation type="submission" date="2018-05" db="EMBL/GenBank/DDBJ databases">
        <authorList>
            <person name="Lanie J.A."/>
            <person name="Ng W.-L."/>
            <person name="Kazmierczak K.M."/>
            <person name="Andrzejewski T.M."/>
            <person name="Davidsen T.M."/>
            <person name="Wayne K.J."/>
            <person name="Tettelin H."/>
            <person name="Glass J.I."/>
            <person name="Rusch D."/>
            <person name="Podicherti R."/>
            <person name="Tsui H.-C.T."/>
            <person name="Winkler M.E."/>
        </authorList>
    </citation>
    <scope>NUCLEOTIDE SEQUENCE</scope>
    <source>
        <strain evidence="2">ZC4RG45</strain>
    </source>
</reference>
<comment type="caution">
    <text evidence="2">The sequence shown here is derived from an EMBL/GenBank/DDBJ whole genome shotgun (WGS) entry which is preliminary data.</text>
</comment>